<protein>
    <submittedName>
        <fullName evidence="1">Uncharacterized protein</fullName>
    </submittedName>
</protein>
<dbReference type="EMBL" id="CP046173">
    <property type="protein sequence ID" value="QIS23539.1"/>
    <property type="molecule type" value="Genomic_DNA"/>
</dbReference>
<dbReference type="RefSeq" id="WP_167490871.1">
    <property type="nucleotide sequence ID" value="NZ_CP046173.1"/>
</dbReference>
<accession>A0A6G9ZD42</accession>
<proteinExistence type="predicted"/>
<dbReference type="Proteomes" id="UP000500953">
    <property type="component" value="Chromosome"/>
</dbReference>
<gene>
    <name evidence="1" type="ORF">F6W96_39910</name>
</gene>
<sequence>MPARVVDSPLGIACEMPSGKSGTVVFDTTPCPRLVRDLLTGLADLVHPHGPLTSWASVVQYAIGVRRLAAALHATGFVGGAADLSRTQLVEFWLAVKHAEESSTRGMLARWDSLTAGLRPEVRVLVQSRRFFNHPTARPLVPYSEGEWSRLIATCRTVVDDAFAAQQAALAAAERARDPARGGWSRDNGRWLLSRRGPMPLTGIVTHMGVTYQGIRAQGLVQGRGLVQIQRELFPTTDVVIGYQLLFGAYSGIVPDGIDSLGLGDIDWAGDRSVLLGYVKGRTARESLNLPGKAVRLLEQWLAYSALLRGFAAGRDREVLWLRFLAHGRGGPFVIVRVTDPSVRAWVRRQGLLDDAGQPMAIHRQRIRTTFLSRRDRRHWHGSGRATIDPNHTPQVEGDHYLTATNPDQRNAVDAVIEDAQAGLLRRAQAPKVLDEERTAEFAARFPDLVADLDLNDETIAELVGGQRDVFTAACGDQLAGLHGPKGKPCPARPWVCLLCPLAVFAPRHAPNLLRLKAFFARQWRQIPSAHFLAVFGPYTDRLDEILDRFPPAILTAAANDVGDSDDEIPLRPEEFTQ</sequence>
<evidence type="ECO:0000313" key="1">
    <source>
        <dbReference type="EMBL" id="QIS23539.1"/>
    </source>
</evidence>
<dbReference type="AlphaFoldDB" id="A0A6G9ZD42"/>
<evidence type="ECO:0000313" key="2">
    <source>
        <dbReference type="Proteomes" id="UP000500953"/>
    </source>
</evidence>
<organism evidence="1 2">
    <name type="scientific">Nocardia terpenica</name>
    <dbReference type="NCBI Taxonomy" id="455432"/>
    <lineage>
        <taxon>Bacteria</taxon>
        <taxon>Bacillati</taxon>
        <taxon>Actinomycetota</taxon>
        <taxon>Actinomycetes</taxon>
        <taxon>Mycobacteriales</taxon>
        <taxon>Nocardiaceae</taxon>
        <taxon>Nocardia</taxon>
    </lineage>
</organism>
<reference evidence="1 2" key="1">
    <citation type="journal article" date="2019" name="ACS Chem. Biol.">
        <title>Identification and Mobilization of a Cryptic Antibiotic Biosynthesis Gene Locus from a Human-Pathogenic Nocardia Isolate.</title>
        <authorList>
            <person name="Herisse M."/>
            <person name="Ishida K."/>
            <person name="Porter J.L."/>
            <person name="Howden B."/>
            <person name="Hertweck C."/>
            <person name="Stinear T.P."/>
            <person name="Pidot S.J."/>
        </authorList>
    </citation>
    <scope>NUCLEOTIDE SEQUENCE [LARGE SCALE GENOMIC DNA]</scope>
    <source>
        <strain evidence="1 2">AUSMDU00012715</strain>
    </source>
</reference>
<name>A0A6G9ZD42_9NOCA</name>